<organism evidence="3 4">
    <name type="scientific">Endocarpon pusillum</name>
    <dbReference type="NCBI Taxonomy" id="364733"/>
    <lineage>
        <taxon>Eukaryota</taxon>
        <taxon>Fungi</taxon>
        <taxon>Dikarya</taxon>
        <taxon>Ascomycota</taxon>
        <taxon>Pezizomycotina</taxon>
        <taxon>Eurotiomycetes</taxon>
        <taxon>Chaetothyriomycetidae</taxon>
        <taxon>Verrucariales</taxon>
        <taxon>Verrucariaceae</taxon>
        <taxon>Endocarpon</taxon>
    </lineage>
</organism>
<feature type="region of interest" description="Disordered" evidence="1">
    <location>
        <begin position="20"/>
        <end position="43"/>
    </location>
</feature>
<protein>
    <recommendedName>
        <fullName evidence="2">Myb-like DNA-binding domain-containing protein</fullName>
    </recommendedName>
</protein>
<dbReference type="EMBL" id="JAACFV010000165">
    <property type="protein sequence ID" value="KAF7503728.1"/>
    <property type="molecule type" value="Genomic_DNA"/>
</dbReference>
<feature type="region of interest" description="Disordered" evidence="1">
    <location>
        <begin position="55"/>
        <end position="150"/>
    </location>
</feature>
<evidence type="ECO:0000313" key="4">
    <source>
        <dbReference type="Proteomes" id="UP000606974"/>
    </source>
</evidence>
<feature type="compositionally biased region" description="Basic and acidic residues" evidence="1">
    <location>
        <begin position="140"/>
        <end position="150"/>
    </location>
</feature>
<proteinExistence type="predicted"/>
<dbReference type="OrthoDB" id="10420299at2759"/>
<evidence type="ECO:0000259" key="2">
    <source>
        <dbReference type="Pfam" id="PF22980"/>
    </source>
</evidence>
<feature type="compositionally biased region" description="Basic and acidic residues" evidence="1">
    <location>
        <begin position="20"/>
        <end position="33"/>
    </location>
</feature>
<dbReference type="Proteomes" id="UP000606974">
    <property type="component" value="Unassembled WGS sequence"/>
</dbReference>
<reference evidence="3" key="1">
    <citation type="submission" date="2020-02" db="EMBL/GenBank/DDBJ databases">
        <authorList>
            <person name="Palmer J.M."/>
        </authorList>
    </citation>
    <scope>NUCLEOTIDE SEQUENCE</scope>
    <source>
        <strain evidence="3">EPUS1.4</strain>
        <tissue evidence="3">Thallus</tissue>
    </source>
</reference>
<feature type="compositionally biased region" description="Polar residues" evidence="1">
    <location>
        <begin position="125"/>
        <end position="139"/>
    </location>
</feature>
<accession>A0A8H7E0N7</accession>
<name>A0A8H7E0N7_9EURO</name>
<dbReference type="Pfam" id="PF22980">
    <property type="entry name" value="Myb_DNA-bind_8"/>
    <property type="match status" value="1"/>
</dbReference>
<evidence type="ECO:0000256" key="1">
    <source>
        <dbReference type="SAM" id="MobiDB-lite"/>
    </source>
</evidence>
<sequence>MAGITLNEEQTKLFRLCLKHSDPLKPNREKVAEEGELVSTSAASQRWGRLYKILIGDEKSSTPSKGKGSIAKNGGGNAKQKSTTKKKASLSKTTKTPAEGESDEVDGDTTKPPGAVTPKKRARHSNTGSDSEGDTSTKVPKTEVKDEGDD</sequence>
<feature type="domain" description="Myb-like DNA-binding" evidence="2">
    <location>
        <begin position="8"/>
        <end position="53"/>
    </location>
</feature>
<dbReference type="AlphaFoldDB" id="A0A8H7E0N7"/>
<keyword evidence="4" id="KW-1185">Reference proteome</keyword>
<gene>
    <name evidence="3" type="ORF">GJ744_003353</name>
</gene>
<evidence type="ECO:0000313" key="3">
    <source>
        <dbReference type="EMBL" id="KAF7503728.1"/>
    </source>
</evidence>
<comment type="caution">
    <text evidence="3">The sequence shown here is derived from an EMBL/GenBank/DDBJ whole genome shotgun (WGS) entry which is preliminary data.</text>
</comment>
<dbReference type="InterPro" id="IPR054505">
    <property type="entry name" value="Myb_DNA-bind_8"/>
</dbReference>